<protein>
    <submittedName>
        <fullName evidence="1">Uncharacterized protein</fullName>
    </submittedName>
</protein>
<dbReference type="PANTHER" id="PTHR10745:SF0">
    <property type="entry name" value="GLYCINE--TRNA LIGASE"/>
    <property type="match status" value="1"/>
</dbReference>
<proteinExistence type="predicted"/>
<accession>A0A2J6QDF0</accession>
<evidence type="ECO:0000313" key="2">
    <source>
        <dbReference type="Proteomes" id="UP000235672"/>
    </source>
</evidence>
<dbReference type="SUPFAM" id="SSF55681">
    <property type="entry name" value="Class II aaRS and biotin synthetases"/>
    <property type="match status" value="1"/>
</dbReference>
<gene>
    <name evidence="1" type="ORF">NA56DRAFT_700779</name>
</gene>
<dbReference type="InterPro" id="IPR045864">
    <property type="entry name" value="aa-tRNA-synth_II/BPL/LPL"/>
</dbReference>
<sequence length="144" mass="16250">MATYTTRTGAAFDRTPFEALETLEICTTWGLLAGLYKHVFNTSGHVDKFSDWVCKDTKKGDYLRADHLIENFLESRLAGDKGARGIAVSDEKDKVDSKKQKRAVKDIKAIKLDYAAPKKYEEILARMDNYDGDELGALIKRLDI</sequence>
<evidence type="ECO:0000313" key="1">
    <source>
        <dbReference type="EMBL" id="PMD24295.1"/>
    </source>
</evidence>
<dbReference type="InterPro" id="IPR027031">
    <property type="entry name" value="Gly-tRNA_synthase/POLG2"/>
</dbReference>
<dbReference type="GO" id="GO:0004820">
    <property type="term" value="F:glycine-tRNA ligase activity"/>
    <property type="evidence" value="ECO:0007669"/>
    <property type="project" value="TreeGrafter"/>
</dbReference>
<dbReference type="PANTHER" id="PTHR10745">
    <property type="entry name" value="GLYCYL-TRNA SYNTHETASE/DNA POLYMERASE SUBUNIT GAMMA-2"/>
    <property type="match status" value="1"/>
</dbReference>
<name>A0A2J6QDF0_9HELO</name>
<organism evidence="1 2">
    <name type="scientific">Hyaloscypha hepaticicola</name>
    <dbReference type="NCBI Taxonomy" id="2082293"/>
    <lineage>
        <taxon>Eukaryota</taxon>
        <taxon>Fungi</taxon>
        <taxon>Dikarya</taxon>
        <taxon>Ascomycota</taxon>
        <taxon>Pezizomycotina</taxon>
        <taxon>Leotiomycetes</taxon>
        <taxon>Helotiales</taxon>
        <taxon>Hyaloscyphaceae</taxon>
        <taxon>Hyaloscypha</taxon>
    </lineage>
</organism>
<keyword evidence="2" id="KW-1185">Reference proteome</keyword>
<dbReference type="STRING" id="1745343.A0A2J6QDF0"/>
<dbReference type="GO" id="GO:0070150">
    <property type="term" value="P:mitochondrial glycyl-tRNA aminoacylation"/>
    <property type="evidence" value="ECO:0007669"/>
    <property type="project" value="TreeGrafter"/>
</dbReference>
<dbReference type="GO" id="GO:0005739">
    <property type="term" value="C:mitochondrion"/>
    <property type="evidence" value="ECO:0007669"/>
    <property type="project" value="TreeGrafter"/>
</dbReference>
<dbReference type="AlphaFoldDB" id="A0A2J6QDF0"/>
<dbReference type="Proteomes" id="UP000235672">
    <property type="component" value="Unassembled WGS sequence"/>
</dbReference>
<reference evidence="1 2" key="1">
    <citation type="submission" date="2016-05" db="EMBL/GenBank/DDBJ databases">
        <title>A degradative enzymes factory behind the ericoid mycorrhizal symbiosis.</title>
        <authorList>
            <consortium name="DOE Joint Genome Institute"/>
            <person name="Martino E."/>
            <person name="Morin E."/>
            <person name="Grelet G."/>
            <person name="Kuo A."/>
            <person name="Kohler A."/>
            <person name="Daghino S."/>
            <person name="Barry K."/>
            <person name="Choi C."/>
            <person name="Cichocki N."/>
            <person name="Clum A."/>
            <person name="Copeland A."/>
            <person name="Hainaut M."/>
            <person name="Haridas S."/>
            <person name="Labutti K."/>
            <person name="Lindquist E."/>
            <person name="Lipzen A."/>
            <person name="Khouja H.-R."/>
            <person name="Murat C."/>
            <person name="Ohm R."/>
            <person name="Olson A."/>
            <person name="Spatafora J."/>
            <person name="Veneault-Fourrey C."/>
            <person name="Henrissat B."/>
            <person name="Grigoriev I."/>
            <person name="Martin F."/>
            <person name="Perotto S."/>
        </authorList>
    </citation>
    <scope>NUCLEOTIDE SEQUENCE [LARGE SCALE GENOMIC DNA]</scope>
    <source>
        <strain evidence="1 2">UAMH 7357</strain>
    </source>
</reference>
<dbReference type="Gene3D" id="3.30.40.230">
    <property type="match status" value="1"/>
</dbReference>
<dbReference type="EMBL" id="KZ613473">
    <property type="protein sequence ID" value="PMD24295.1"/>
    <property type="molecule type" value="Genomic_DNA"/>
</dbReference>
<dbReference type="OrthoDB" id="4740349at2759"/>